<dbReference type="EMBL" id="JAACAK010000018">
    <property type="protein sequence ID" value="NIR73965.1"/>
    <property type="molecule type" value="Genomic_DNA"/>
</dbReference>
<sequence>MDTGYWISDGKIYSPDGFTGYVINQDRRIVGARGYTRHWLFQGQIYSQKNGNTGFRVYDTRIHGPSGKPPWERPFN</sequence>
<gene>
    <name evidence="1" type="ORF">GWO12_02440</name>
</gene>
<comment type="caution">
    <text evidence="1">The sequence shown here is derived from an EMBL/GenBank/DDBJ whole genome shotgun (WGS) entry which is preliminary data.</text>
</comment>
<dbReference type="AlphaFoldDB" id="A0AAE5CB22"/>
<proteinExistence type="predicted"/>
<organism evidence="1 2">
    <name type="scientific">Candidatus Kutchimonas denitrificans</name>
    <dbReference type="NCBI Taxonomy" id="3056748"/>
    <lineage>
        <taxon>Bacteria</taxon>
        <taxon>Pseudomonadati</taxon>
        <taxon>Gemmatimonadota</taxon>
        <taxon>Gemmatimonadia</taxon>
        <taxon>Candidatus Palauibacterales</taxon>
        <taxon>Candidatus Palauibacteraceae</taxon>
        <taxon>Candidatus Kutchimonas</taxon>
    </lineage>
</organism>
<protein>
    <submittedName>
        <fullName evidence="1">Uncharacterized protein</fullName>
    </submittedName>
</protein>
<evidence type="ECO:0000313" key="2">
    <source>
        <dbReference type="Proteomes" id="UP000702544"/>
    </source>
</evidence>
<name>A0AAE5CB22_9BACT</name>
<evidence type="ECO:0000313" key="1">
    <source>
        <dbReference type="EMBL" id="NIR73965.1"/>
    </source>
</evidence>
<reference evidence="1 2" key="1">
    <citation type="submission" date="2020-01" db="EMBL/GenBank/DDBJ databases">
        <title>Genomes assembled from Gulf of Kutch pelagic sediment metagenomes.</title>
        <authorList>
            <person name="Chandrashekar M."/>
            <person name="Mahajan M.S."/>
            <person name="Dave K.J."/>
            <person name="Vatsa P."/>
            <person name="Nathani N.M."/>
        </authorList>
    </citation>
    <scope>NUCLEOTIDE SEQUENCE [LARGE SCALE GENOMIC DNA]</scope>
    <source>
        <strain evidence="1">KS3-K002</strain>
    </source>
</reference>
<accession>A0AAE5CB22</accession>
<dbReference type="Proteomes" id="UP000702544">
    <property type="component" value="Unassembled WGS sequence"/>
</dbReference>